<evidence type="ECO:0000256" key="10">
    <source>
        <dbReference type="SAM" id="Phobius"/>
    </source>
</evidence>
<keyword evidence="3" id="KW-0732">Signal</keyword>
<dbReference type="FunFam" id="3.30.430.20:FF:000014">
    <property type="entry name" value="Cysteine-rich receptor-like protein kinase 2"/>
    <property type="match status" value="1"/>
</dbReference>
<sequence>MFQCRNYLSRIDCLACFNTASTQIRNCSSAKAARVIYDGCFLRYERGRFYNQTTEPDNGVSCGNMSSNATSFKLVAEKVLMELQTTTAKTKGFYAATKTEVVGGSAIYAIAQCVETATEDDCLQCMTVGYNNLQSCLPNIEGRAYDAGCFMRYSTTPFFADNQTIDITPYLDQVCPVASTYCYSSGFMASNVWKYLNITLLFGNPQPHLLNKGCSAYNSSNLPIFFENINKTFSSLKAQISNNQNKHFATANSTRGEVLTYAMFQCRNYLSKTECLACFNTASTQIRNCSAANGARIIYDGCFLRYETERFYEETTELGNGESCGNTSAMVVGFSLAAQQVLMQLQTVTPKMKGFYAATKTTMAGGDAIYAVAQCVETAAENDCLRCMQVGYNNLQSCLPNTEGRAYDAGCFMRYSTTPFFPDNQTIDITPYLKRGGSRKKWIIVGVVVGGGGLLLIILAVFAFRRSRKPRPFRRGAKHKVNSASMQTNKESSTTLSSRKKSPTRTTSRRWSSTNVPNDKKNSTTLLSSKERSSI</sequence>
<dbReference type="EMBL" id="CP144691">
    <property type="protein sequence ID" value="WVY95507.1"/>
    <property type="molecule type" value="Genomic_DNA"/>
</dbReference>
<dbReference type="Gene3D" id="3.30.430.20">
    <property type="entry name" value="Gnk2 domain, C-X8-C-X2-C motif"/>
    <property type="match status" value="4"/>
</dbReference>
<reference evidence="12 13" key="1">
    <citation type="journal article" date="2023" name="Life. Sci Alliance">
        <title>Evolutionary insights into 3D genome organization and epigenetic landscape of Vigna mungo.</title>
        <authorList>
            <person name="Junaid A."/>
            <person name="Singh B."/>
            <person name="Bhatia S."/>
        </authorList>
    </citation>
    <scope>NUCLEOTIDE SEQUENCE [LARGE SCALE GENOMIC DNA]</scope>
    <source>
        <strain evidence="12">Urdbean</strain>
    </source>
</reference>
<evidence type="ECO:0000256" key="9">
    <source>
        <dbReference type="SAM" id="MobiDB-lite"/>
    </source>
</evidence>
<gene>
    <name evidence="12" type="ORF">V8G54_034595</name>
</gene>
<feature type="domain" description="Gnk2-homologous" evidence="11">
    <location>
        <begin position="315"/>
        <end position="420"/>
    </location>
</feature>
<dbReference type="PANTHER" id="PTHR32080:SF27">
    <property type="entry name" value="OS01G0548750 PROTEIN"/>
    <property type="match status" value="1"/>
</dbReference>
<feature type="compositionally biased region" description="Polar residues" evidence="9">
    <location>
        <begin position="482"/>
        <end position="491"/>
    </location>
</feature>
<keyword evidence="2" id="KW-0945">Host-virus interaction</keyword>
<evidence type="ECO:0000256" key="6">
    <source>
        <dbReference type="ARBA" id="ARBA00023157"/>
    </source>
</evidence>
<evidence type="ECO:0000256" key="8">
    <source>
        <dbReference type="ARBA" id="ARBA00038393"/>
    </source>
</evidence>
<feature type="region of interest" description="Disordered" evidence="9">
    <location>
        <begin position="473"/>
        <end position="535"/>
    </location>
</feature>
<keyword evidence="10" id="KW-0472">Membrane</keyword>
<dbReference type="Pfam" id="PF01657">
    <property type="entry name" value="Stress-antifung"/>
    <property type="match status" value="4"/>
</dbReference>
<protein>
    <recommendedName>
        <fullName evidence="11">Gnk2-homologous domain-containing protein</fullName>
    </recommendedName>
</protein>
<comment type="subcellular location">
    <subcellularLocation>
        <location evidence="7">Cell junction</location>
        <location evidence="7">Plasmodesma</location>
    </subcellularLocation>
    <subcellularLocation>
        <location evidence="1">Cell membrane</location>
        <topology evidence="1">Single-pass type I membrane protein</topology>
    </subcellularLocation>
</comment>
<feature type="domain" description="Gnk2-homologous" evidence="11">
    <location>
        <begin position="1"/>
        <end position="49"/>
    </location>
</feature>
<keyword evidence="4" id="KW-0677">Repeat</keyword>
<organism evidence="12 13">
    <name type="scientific">Vigna mungo</name>
    <name type="common">Black gram</name>
    <name type="synonym">Phaseolus mungo</name>
    <dbReference type="NCBI Taxonomy" id="3915"/>
    <lineage>
        <taxon>Eukaryota</taxon>
        <taxon>Viridiplantae</taxon>
        <taxon>Streptophyta</taxon>
        <taxon>Embryophyta</taxon>
        <taxon>Tracheophyta</taxon>
        <taxon>Spermatophyta</taxon>
        <taxon>Magnoliopsida</taxon>
        <taxon>eudicotyledons</taxon>
        <taxon>Gunneridae</taxon>
        <taxon>Pentapetalae</taxon>
        <taxon>rosids</taxon>
        <taxon>fabids</taxon>
        <taxon>Fabales</taxon>
        <taxon>Fabaceae</taxon>
        <taxon>Papilionoideae</taxon>
        <taxon>50 kb inversion clade</taxon>
        <taxon>NPAAA clade</taxon>
        <taxon>indigoferoid/millettioid clade</taxon>
        <taxon>Phaseoleae</taxon>
        <taxon>Vigna</taxon>
    </lineage>
</organism>
<evidence type="ECO:0000313" key="12">
    <source>
        <dbReference type="EMBL" id="WVY95507.1"/>
    </source>
</evidence>
<feature type="compositionally biased region" description="Low complexity" evidence="9">
    <location>
        <begin position="504"/>
        <end position="514"/>
    </location>
</feature>
<dbReference type="Proteomes" id="UP001374535">
    <property type="component" value="Chromosome 10"/>
</dbReference>
<feature type="domain" description="Gnk2-homologous" evidence="11">
    <location>
        <begin position="207"/>
        <end position="311"/>
    </location>
</feature>
<evidence type="ECO:0000256" key="7">
    <source>
        <dbReference type="ARBA" id="ARBA00024184"/>
    </source>
</evidence>
<dbReference type="GO" id="GO:0005886">
    <property type="term" value="C:plasma membrane"/>
    <property type="evidence" value="ECO:0007669"/>
    <property type="project" value="UniProtKB-SubCell"/>
</dbReference>
<keyword evidence="10" id="KW-1133">Transmembrane helix</keyword>
<feature type="domain" description="Gnk2-homologous" evidence="11">
    <location>
        <begin position="54"/>
        <end position="158"/>
    </location>
</feature>
<keyword evidence="5" id="KW-0965">Cell junction</keyword>
<dbReference type="FunFam" id="3.30.430.20:FF:000017">
    <property type="entry name" value="Cysteine-rich receptor-like protein kinase 2"/>
    <property type="match status" value="2"/>
</dbReference>
<evidence type="ECO:0000313" key="13">
    <source>
        <dbReference type="Proteomes" id="UP001374535"/>
    </source>
</evidence>
<evidence type="ECO:0000256" key="4">
    <source>
        <dbReference type="ARBA" id="ARBA00022737"/>
    </source>
</evidence>
<dbReference type="InterPro" id="IPR002902">
    <property type="entry name" value="GNK2"/>
</dbReference>
<evidence type="ECO:0000256" key="2">
    <source>
        <dbReference type="ARBA" id="ARBA00022581"/>
    </source>
</evidence>
<keyword evidence="13" id="KW-1185">Reference proteome</keyword>
<dbReference type="InterPro" id="IPR051378">
    <property type="entry name" value="Cell2Cell_Antifungal"/>
</dbReference>
<evidence type="ECO:0000256" key="1">
    <source>
        <dbReference type="ARBA" id="ARBA00004251"/>
    </source>
</evidence>
<accession>A0AAQ3MQJ9</accession>
<feature type="transmembrane region" description="Helical" evidence="10">
    <location>
        <begin position="442"/>
        <end position="464"/>
    </location>
</feature>
<proteinExistence type="inferred from homology"/>
<dbReference type="PANTHER" id="PTHR32080">
    <property type="entry name" value="ANTIFUNGAL PROTEIN GINKBILOBIN-2-LIKE"/>
    <property type="match status" value="1"/>
</dbReference>
<name>A0AAQ3MQJ9_VIGMU</name>
<dbReference type="CDD" id="cd23509">
    <property type="entry name" value="Gnk2-like"/>
    <property type="match status" value="4"/>
</dbReference>
<dbReference type="GO" id="GO:0009506">
    <property type="term" value="C:plasmodesma"/>
    <property type="evidence" value="ECO:0007669"/>
    <property type="project" value="UniProtKB-SubCell"/>
</dbReference>
<dbReference type="InterPro" id="IPR038408">
    <property type="entry name" value="GNK2_sf"/>
</dbReference>
<evidence type="ECO:0000259" key="11">
    <source>
        <dbReference type="PROSITE" id="PS51473"/>
    </source>
</evidence>
<evidence type="ECO:0000256" key="5">
    <source>
        <dbReference type="ARBA" id="ARBA00022949"/>
    </source>
</evidence>
<dbReference type="PROSITE" id="PS51473">
    <property type="entry name" value="GNK2"/>
    <property type="match status" value="4"/>
</dbReference>
<keyword evidence="6" id="KW-1015">Disulfide bond</keyword>
<dbReference type="AlphaFoldDB" id="A0AAQ3MQJ9"/>
<comment type="similarity">
    <text evidence="8">Belongs to the cysteine-rich repeat secretory protein family. Plasmodesmata-located proteins (PDLD) subfamily.</text>
</comment>
<evidence type="ECO:0000256" key="3">
    <source>
        <dbReference type="ARBA" id="ARBA00022729"/>
    </source>
</evidence>
<keyword evidence="10" id="KW-0812">Transmembrane</keyword>